<sequence>MVVNDNALNQMPNNALAFFASVLAPTGIEAVIEPIDNAFNSSDWTPVNDNAIVRVNTYLSVPSPAGAVMDIKQLKFLIALEQTRHFGQAAARCHITQPTLSMRLRNLEDELDLVLVTRGQRFEGFTEAGERVLAWARTLLAAHDGLFAEAAACRGQLVGNLRMGLVPLSSFNPVSYIQGLSHRFPELKFSLSSLSSDQIIESLGNNQLDLGVCYLDHVNPNYFEFFEIGETRVGLLYDTRHFHFDGNEMSWEDAAELPLGMISNGMHYRKSIDLSFRSRGLNPQPILESDSTYQLLQAIHEGFCCSIMPLDSGLEEPIEHLAFIDLPDASVLAPLGLVMRKTEPRSAIAEKCFAEARLLFPPKN</sequence>
<dbReference type="InterPro" id="IPR000847">
    <property type="entry name" value="LysR_HTH_N"/>
</dbReference>
<dbReference type="GO" id="GO:0003677">
    <property type="term" value="F:DNA binding"/>
    <property type="evidence" value="ECO:0007669"/>
    <property type="project" value="UniProtKB-KW"/>
</dbReference>
<dbReference type="InterPro" id="IPR036388">
    <property type="entry name" value="WH-like_DNA-bd_sf"/>
</dbReference>
<dbReference type="SUPFAM" id="SSF53850">
    <property type="entry name" value="Periplasmic binding protein-like II"/>
    <property type="match status" value="1"/>
</dbReference>
<keyword evidence="4" id="KW-0010">Activator</keyword>
<dbReference type="SUPFAM" id="SSF46785">
    <property type="entry name" value="Winged helix' DNA-binding domain"/>
    <property type="match status" value="1"/>
</dbReference>
<dbReference type="PANTHER" id="PTHR30293">
    <property type="entry name" value="TRANSCRIPTIONAL REGULATORY PROTEIN NAC-RELATED"/>
    <property type="match status" value="1"/>
</dbReference>
<proteinExistence type="inferred from homology"/>
<dbReference type="InterPro" id="IPR036390">
    <property type="entry name" value="WH_DNA-bd_sf"/>
</dbReference>
<dbReference type="PROSITE" id="PS50931">
    <property type="entry name" value="HTH_LYSR"/>
    <property type="match status" value="1"/>
</dbReference>
<evidence type="ECO:0000256" key="2">
    <source>
        <dbReference type="ARBA" id="ARBA00023015"/>
    </source>
</evidence>
<evidence type="ECO:0000313" key="8">
    <source>
        <dbReference type="Proteomes" id="UP000326611"/>
    </source>
</evidence>
<dbReference type="Proteomes" id="UP000326611">
    <property type="component" value="Unassembled WGS sequence"/>
</dbReference>
<dbReference type="Gene3D" id="1.10.10.10">
    <property type="entry name" value="Winged helix-like DNA-binding domain superfamily/Winged helix DNA-binding domain"/>
    <property type="match status" value="1"/>
</dbReference>
<keyword evidence="3" id="KW-0238">DNA-binding</keyword>
<reference evidence="7 8" key="1">
    <citation type="submission" date="2019-09" db="EMBL/GenBank/DDBJ databases">
        <authorList>
            <person name="Chandra G."/>
            <person name="Truman W A."/>
        </authorList>
    </citation>
    <scope>NUCLEOTIDE SEQUENCE [LARGE SCALE GENOMIC DNA]</scope>
    <source>
        <strain evidence="7">PS918</strain>
    </source>
</reference>
<feature type="domain" description="HTH lysR-type" evidence="6">
    <location>
        <begin position="69"/>
        <end position="126"/>
    </location>
</feature>
<keyword evidence="5" id="KW-0804">Transcription</keyword>
<gene>
    <name evidence="7" type="primary">hdfR_2</name>
    <name evidence="7" type="ORF">PS918_02207</name>
</gene>
<organism evidence="7 8">
    <name type="scientific">Pseudomonas fluorescens</name>
    <dbReference type="NCBI Taxonomy" id="294"/>
    <lineage>
        <taxon>Bacteria</taxon>
        <taxon>Pseudomonadati</taxon>
        <taxon>Pseudomonadota</taxon>
        <taxon>Gammaproteobacteria</taxon>
        <taxon>Pseudomonadales</taxon>
        <taxon>Pseudomonadaceae</taxon>
        <taxon>Pseudomonas</taxon>
    </lineage>
</organism>
<evidence type="ECO:0000313" key="7">
    <source>
        <dbReference type="EMBL" id="VVP80052.1"/>
    </source>
</evidence>
<protein>
    <submittedName>
        <fullName evidence="7">HTH-type transcriptional regulator HdfR</fullName>
    </submittedName>
</protein>
<name>A0A5E7RZW6_PSEFL</name>
<dbReference type="CDD" id="cd05466">
    <property type="entry name" value="PBP2_LTTR_substrate"/>
    <property type="match status" value="1"/>
</dbReference>
<evidence type="ECO:0000259" key="6">
    <source>
        <dbReference type="PROSITE" id="PS50931"/>
    </source>
</evidence>
<evidence type="ECO:0000256" key="3">
    <source>
        <dbReference type="ARBA" id="ARBA00023125"/>
    </source>
</evidence>
<accession>A0A5E7RZW6</accession>
<dbReference type="AlphaFoldDB" id="A0A5E7RZW6"/>
<dbReference type="Pfam" id="PF03466">
    <property type="entry name" value="LysR_substrate"/>
    <property type="match status" value="1"/>
</dbReference>
<keyword evidence="2" id="KW-0805">Transcription regulation</keyword>
<dbReference type="Gene3D" id="3.40.190.290">
    <property type="match status" value="1"/>
</dbReference>
<dbReference type="Pfam" id="PF00126">
    <property type="entry name" value="HTH_1"/>
    <property type="match status" value="1"/>
</dbReference>
<dbReference type="GO" id="GO:2000142">
    <property type="term" value="P:regulation of DNA-templated transcription initiation"/>
    <property type="evidence" value="ECO:0007669"/>
    <property type="project" value="TreeGrafter"/>
</dbReference>
<dbReference type="GO" id="GO:0003700">
    <property type="term" value="F:DNA-binding transcription factor activity"/>
    <property type="evidence" value="ECO:0007669"/>
    <property type="project" value="InterPro"/>
</dbReference>
<evidence type="ECO:0000256" key="1">
    <source>
        <dbReference type="ARBA" id="ARBA00009437"/>
    </source>
</evidence>
<evidence type="ECO:0000256" key="4">
    <source>
        <dbReference type="ARBA" id="ARBA00023159"/>
    </source>
</evidence>
<dbReference type="InterPro" id="IPR005119">
    <property type="entry name" value="LysR_subst-bd"/>
</dbReference>
<dbReference type="PRINTS" id="PR00039">
    <property type="entry name" value="HTHLYSR"/>
</dbReference>
<dbReference type="FunFam" id="1.10.10.10:FF:000001">
    <property type="entry name" value="LysR family transcriptional regulator"/>
    <property type="match status" value="1"/>
</dbReference>
<comment type="similarity">
    <text evidence="1">Belongs to the LysR transcriptional regulatory family.</text>
</comment>
<dbReference type="PANTHER" id="PTHR30293:SF0">
    <property type="entry name" value="NITROGEN ASSIMILATION REGULATORY PROTEIN NAC"/>
    <property type="match status" value="1"/>
</dbReference>
<evidence type="ECO:0000256" key="5">
    <source>
        <dbReference type="ARBA" id="ARBA00023163"/>
    </source>
</evidence>
<dbReference type="EMBL" id="CABVIY010000003">
    <property type="protein sequence ID" value="VVP80052.1"/>
    <property type="molecule type" value="Genomic_DNA"/>
</dbReference>